<protein>
    <submittedName>
        <fullName evidence="2">Uncharacterized protein</fullName>
    </submittedName>
</protein>
<dbReference type="EMBL" id="LGSZ01000057">
    <property type="protein sequence ID" value="KPH77824.1"/>
    <property type="molecule type" value="Genomic_DNA"/>
</dbReference>
<proteinExistence type="predicted"/>
<keyword evidence="3" id="KW-1185">Reference proteome</keyword>
<organism evidence="2 3">
    <name type="scientific">Bosea vaviloviae</name>
    <dbReference type="NCBI Taxonomy" id="1526658"/>
    <lineage>
        <taxon>Bacteria</taxon>
        <taxon>Pseudomonadati</taxon>
        <taxon>Pseudomonadota</taxon>
        <taxon>Alphaproteobacteria</taxon>
        <taxon>Hyphomicrobiales</taxon>
        <taxon>Boseaceae</taxon>
        <taxon>Bosea</taxon>
    </lineage>
</organism>
<accession>A0A0N1MZW1</accession>
<evidence type="ECO:0000313" key="3">
    <source>
        <dbReference type="Proteomes" id="UP000037822"/>
    </source>
</evidence>
<evidence type="ECO:0000313" key="2">
    <source>
        <dbReference type="EMBL" id="KPH77824.1"/>
    </source>
</evidence>
<dbReference type="Proteomes" id="UP000037822">
    <property type="component" value="Unassembled WGS sequence"/>
</dbReference>
<reference evidence="2 3" key="1">
    <citation type="submission" date="2015-07" db="EMBL/GenBank/DDBJ databases">
        <title>Whole genome sequencing of Bosea vaviloviae isolated from cave pool.</title>
        <authorList>
            <person name="Tan N.E.H."/>
            <person name="Lee Y.P."/>
            <person name="Gan H.M."/>
            <person name="Barton H."/>
            <person name="Savka M.A."/>
        </authorList>
    </citation>
    <scope>NUCLEOTIDE SEQUENCE [LARGE SCALE GENOMIC DNA]</scope>
    <source>
        <strain evidence="2 3">SD260</strain>
    </source>
</reference>
<feature type="region of interest" description="Disordered" evidence="1">
    <location>
        <begin position="1"/>
        <end position="23"/>
    </location>
</feature>
<sequence>MPPTSSRNPDLAGAGRAPNAPRELRATFDQIIDPSHRDALDASDAPCHRVAMVGIGEERSLGDEVAGSGTLDSQVRTMREWTDKRDYAVRDAIEPSNRIAATKKCLACIQPAVATSFGPEFIQCQHNLDHVT</sequence>
<dbReference type="AlphaFoldDB" id="A0A0N1MZW1"/>
<evidence type="ECO:0000256" key="1">
    <source>
        <dbReference type="SAM" id="MobiDB-lite"/>
    </source>
</evidence>
<comment type="caution">
    <text evidence="2">The sequence shown here is derived from an EMBL/GenBank/DDBJ whole genome shotgun (WGS) entry which is preliminary data.</text>
</comment>
<dbReference type="PATRIC" id="fig|1526658.3.peg.3051"/>
<name>A0A0N1MZW1_9HYPH</name>
<gene>
    <name evidence="2" type="ORF">AE618_21860</name>
</gene>